<evidence type="ECO:0000313" key="2">
    <source>
        <dbReference type="EMBL" id="CCK80466.1"/>
    </source>
</evidence>
<dbReference type="STRING" id="651182.TOL2_C23050"/>
<feature type="signal peptide" evidence="1">
    <location>
        <begin position="1"/>
        <end position="27"/>
    </location>
</feature>
<dbReference type="RefSeq" id="WP_014957778.1">
    <property type="nucleotide sequence ID" value="NC_018645.1"/>
</dbReference>
<gene>
    <name evidence="2" type="ordered locus">TOL2_C23050</name>
</gene>
<feature type="chain" id="PRO_5003835522" evidence="1">
    <location>
        <begin position="28"/>
        <end position="945"/>
    </location>
</feature>
<dbReference type="HOGENOM" id="CLU_310319_0_0_7"/>
<reference evidence="2 3" key="1">
    <citation type="journal article" date="2013" name="Environ. Microbiol.">
        <title>Complete genome, catabolic sub-proteomes and key-metabolites of Desulfobacula toluolica Tol2, a marine, aromatic compound-degrading, sulfate-reducing bacterium.</title>
        <authorList>
            <person name="Wohlbrand L."/>
            <person name="Jacob J.H."/>
            <person name="Kube M."/>
            <person name="Mussmann M."/>
            <person name="Jarling R."/>
            <person name="Beck A."/>
            <person name="Amann R."/>
            <person name="Wilkes H."/>
            <person name="Reinhardt R."/>
            <person name="Rabus R."/>
        </authorList>
    </citation>
    <scope>NUCLEOTIDE SEQUENCE [LARGE SCALE GENOMIC DNA]</scope>
    <source>
        <strain evidence="3">DSM 7467 / Tol2</strain>
    </source>
</reference>
<proteinExistence type="predicted"/>
<dbReference type="EMBL" id="FO203503">
    <property type="protein sequence ID" value="CCK80466.1"/>
    <property type="molecule type" value="Genomic_DNA"/>
</dbReference>
<dbReference type="Proteomes" id="UP000007347">
    <property type="component" value="Chromosome"/>
</dbReference>
<evidence type="ECO:0000256" key="1">
    <source>
        <dbReference type="SAM" id="SignalP"/>
    </source>
</evidence>
<protein>
    <submittedName>
        <fullName evidence="2">Conserved uncharacterized protein, related to heparinase II/III</fullName>
    </submittedName>
</protein>
<name>K0NGU4_DESTT</name>
<dbReference type="Gene3D" id="1.50.10.100">
    <property type="entry name" value="Chondroitin AC/alginate lyase"/>
    <property type="match status" value="1"/>
</dbReference>
<keyword evidence="1" id="KW-0732">Signal</keyword>
<dbReference type="Gene3D" id="2.70.98.70">
    <property type="match status" value="1"/>
</dbReference>
<accession>K0NGU4</accession>
<keyword evidence="3" id="KW-1185">Reference proteome</keyword>
<dbReference type="KEGG" id="dto:TOL2_C23050"/>
<evidence type="ECO:0000313" key="3">
    <source>
        <dbReference type="Proteomes" id="UP000007347"/>
    </source>
</evidence>
<organism evidence="2 3">
    <name type="scientific">Desulfobacula toluolica (strain DSM 7467 / Tol2)</name>
    <dbReference type="NCBI Taxonomy" id="651182"/>
    <lineage>
        <taxon>Bacteria</taxon>
        <taxon>Pseudomonadati</taxon>
        <taxon>Thermodesulfobacteriota</taxon>
        <taxon>Desulfobacteria</taxon>
        <taxon>Desulfobacterales</taxon>
        <taxon>Desulfobacteraceae</taxon>
        <taxon>Desulfobacula</taxon>
    </lineage>
</organism>
<sequence length="945" mass="107417">MVNLKKTKSFLFILMSCIILFVYPRLADPGNLNADSKETTYSPYTIMKEHPRLFITRQKIPKIRKRCGDKRGVQSKYYTAIKKYADKYTPGKKKPSSFDCMILAFAHIIGEIPGFDYSKRSIAEYGRLGADLLLKLHPPKDLSYFQRYSPRFISCYDWLYSAMAKEERAVVINHFISACDEKKDLLKKSMGNRWRGAREVFAYYGLAFYNDGADIFTNDKLQAERIDKKANSYVDFFASWHLGQHVVTLETACKGGATPDGTMYGKAPYPGRLWPLAAWETASKNCLFDRTTYITGYPLFWLYNMLPYRTHVRYDNANGRIDRPGGLVRYGDYRYVGYSPVASRGTNTITALVQGVSVRQGKNDLAAVYNWQIQQQGGLEVTAFGGPVSTRRWISPGPNLVWDLIFRDGLVAAKSPKEAKLPLSFCSGSPNSGPTMLPDFPDGRPEGAGVVTIRSAWEDPDATLVWFKASSHMLSHSHRDQGSFQIYKKGWLAIDSGQYEETPHRGNYTLRSVAHNSLLVYRPGENLDKEKTDPVWYGYSNDGGQRWGRFVKSAEMVKDKDHFLGGIANFESMPGEYDYVHADITRAYNCTYVTSENHRPKVSRVTRTIIFLRPEEYVVIFDRVNSEKSEYPKRWLLHSIYRPEPDGREIFDGIVPYSKKIPGKRRGIELTGDLLGGISESRDTKLVTIRGWNFGPSDGRLVVRTLLPEKRIVRVVGGVDPYGTRQSNLSRPYQKGGLLFIENTEGFNSGDFVYLEPTSDPYSKSTHGRPHWQVDDIFYRGWGKIKKVDHAKKSLMMVPYRYGIPELPEGAVVIRSNHANANSFEFMDAEYNQWQMHGESVANAGPYHMQHGSWRMEVEPLEKKNADVFLTVLRPCDKETVGGTKVALMENIEYNDGDNFISLNIKGASKEYTLTFDRQSQNAHLKVLQNGEIKTDKALKGRAGR</sequence>
<dbReference type="AlphaFoldDB" id="K0NGU4"/>
<dbReference type="InterPro" id="IPR008929">
    <property type="entry name" value="Chondroitin_lyas"/>
</dbReference>